<evidence type="ECO:0000313" key="1">
    <source>
        <dbReference type="EMBL" id="VEL28781.1"/>
    </source>
</evidence>
<evidence type="ECO:0000313" key="2">
    <source>
        <dbReference type="Proteomes" id="UP000784294"/>
    </source>
</evidence>
<comment type="caution">
    <text evidence="1">The sequence shown here is derived from an EMBL/GenBank/DDBJ whole genome shotgun (WGS) entry which is preliminary data.</text>
</comment>
<dbReference type="EMBL" id="CAAALY010097768">
    <property type="protein sequence ID" value="VEL28781.1"/>
    <property type="molecule type" value="Genomic_DNA"/>
</dbReference>
<dbReference type="Proteomes" id="UP000784294">
    <property type="component" value="Unassembled WGS sequence"/>
</dbReference>
<dbReference type="AlphaFoldDB" id="A0A3S5AUJ9"/>
<accession>A0A3S5AUJ9</accession>
<organism evidence="1 2">
    <name type="scientific">Protopolystoma xenopodis</name>
    <dbReference type="NCBI Taxonomy" id="117903"/>
    <lineage>
        <taxon>Eukaryota</taxon>
        <taxon>Metazoa</taxon>
        <taxon>Spiralia</taxon>
        <taxon>Lophotrochozoa</taxon>
        <taxon>Platyhelminthes</taxon>
        <taxon>Monogenea</taxon>
        <taxon>Polyopisthocotylea</taxon>
        <taxon>Polystomatidea</taxon>
        <taxon>Polystomatidae</taxon>
        <taxon>Protopolystoma</taxon>
    </lineage>
</organism>
<gene>
    <name evidence="1" type="ORF">PXEA_LOCUS22221</name>
</gene>
<proteinExistence type="predicted"/>
<reference evidence="1" key="1">
    <citation type="submission" date="2018-11" db="EMBL/GenBank/DDBJ databases">
        <authorList>
            <consortium name="Pathogen Informatics"/>
        </authorList>
    </citation>
    <scope>NUCLEOTIDE SEQUENCE</scope>
</reference>
<keyword evidence="2" id="KW-1185">Reference proteome</keyword>
<protein>
    <submittedName>
        <fullName evidence="1">Uncharacterized protein</fullName>
    </submittedName>
</protein>
<sequence>MREVVRCQCRTNPPGDSSCAKASALKSAHHLAATTADRLAFMYPREAETGLTTATEPSSPLTSPTYSSGAAVIRWWVFLPFLPPSLASEITLAGSHPVPSAHWLPRRLVPLG</sequence>
<name>A0A3S5AUJ9_9PLAT</name>